<name>A0A1D1URD9_RAMVA</name>
<dbReference type="STRING" id="947166.A0A1D1URD9"/>
<protein>
    <recommendedName>
        <fullName evidence="1">RNA-directed DNA polymerase</fullName>
        <ecNumber evidence="1">2.7.7.49</ecNumber>
    </recommendedName>
</protein>
<dbReference type="SUPFAM" id="SSF56672">
    <property type="entry name" value="DNA/RNA polymerases"/>
    <property type="match status" value="1"/>
</dbReference>
<evidence type="ECO:0000313" key="3">
    <source>
        <dbReference type="Proteomes" id="UP000186922"/>
    </source>
</evidence>
<keyword evidence="3" id="KW-1185">Reference proteome</keyword>
<dbReference type="EMBL" id="BDGG01000001">
    <property type="protein sequence ID" value="GAU89817.1"/>
    <property type="molecule type" value="Genomic_DNA"/>
</dbReference>
<dbReference type="GO" id="GO:0003964">
    <property type="term" value="F:RNA-directed DNA polymerase activity"/>
    <property type="evidence" value="ECO:0007669"/>
    <property type="project" value="UniProtKB-EC"/>
</dbReference>
<dbReference type="OrthoDB" id="427924at2759"/>
<evidence type="ECO:0000313" key="2">
    <source>
        <dbReference type="EMBL" id="GAU89817.1"/>
    </source>
</evidence>
<dbReference type="InterPro" id="IPR051320">
    <property type="entry name" value="Viral_Replic_Matur_Polypro"/>
</dbReference>
<dbReference type="Gene3D" id="3.30.70.270">
    <property type="match status" value="2"/>
</dbReference>
<evidence type="ECO:0000256" key="1">
    <source>
        <dbReference type="ARBA" id="ARBA00012493"/>
    </source>
</evidence>
<dbReference type="EC" id="2.7.7.49" evidence="1"/>
<dbReference type="InterPro" id="IPR043502">
    <property type="entry name" value="DNA/RNA_pol_sf"/>
</dbReference>
<dbReference type="PANTHER" id="PTHR33064:SF37">
    <property type="entry name" value="RIBONUCLEASE H"/>
    <property type="match status" value="1"/>
</dbReference>
<dbReference type="PANTHER" id="PTHR33064">
    <property type="entry name" value="POL PROTEIN"/>
    <property type="match status" value="1"/>
</dbReference>
<dbReference type="AlphaFoldDB" id="A0A1D1URD9"/>
<accession>A0A1D1URD9</accession>
<comment type="caution">
    <text evidence="2">The sequence shown here is derived from an EMBL/GenBank/DDBJ whole genome shotgun (WGS) entry which is preliminary data.</text>
</comment>
<organism evidence="2 3">
    <name type="scientific">Ramazzottius varieornatus</name>
    <name type="common">Water bear</name>
    <name type="synonym">Tardigrade</name>
    <dbReference type="NCBI Taxonomy" id="947166"/>
    <lineage>
        <taxon>Eukaryota</taxon>
        <taxon>Metazoa</taxon>
        <taxon>Ecdysozoa</taxon>
        <taxon>Tardigrada</taxon>
        <taxon>Eutardigrada</taxon>
        <taxon>Parachela</taxon>
        <taxon>Hypsibioidea</taxon>
        <taxon>Ramazzottiidae</taxon>
        <taxon>Ramazzottius</taxon>
    </lineage>
</organism>
<reference evidence="2 3" key="1">
    <citation type="journal article" date="2016" name="Nat. Commun.">
        <title>Extremotolerant tardigrade genome and improved radiotolerance of human cultured cells by tardigrade-unique protein.</title>
        <authorList>
            <person name="Hashimoto T."/>
            <person name="Horikawa D.D."/>
            <person name="Saito Y."/>
            <person name="Kuwahara H."/>
            <person name="Kozuka-Hata H."/>
            <person name="Shin-I T."/>
            <person name="Minakuchi Y."/>
            <person name="Ohishi K."/>
            <person name="Motoyama A."/>
            <person name="Aizu T."/>
            <person name="Enomoto A."/>
            <person name="Kondo K."/>
            <person name="Tanaka S."/>
            <person name="Hara Y."/>
            <person name="Koshikawa S."/>
            <person name="Sagara H."/>
            <person name="Miura T."/>
            <person name="Yokobori S."/>
            <person name="Miyagawa K."/>
            <person name="Suzuki Y."/>
            <person name="Kubo T."/>
            <person name="Oyama M."/>
            <person name="Kohara Y."/>
            <person name="Fujiyama A."/>
            <person name="Arakawa K."/>
            <person name="Katayama T."/>
            <person name="Toyoda A."/>
            <person name="Kunieda T."/>
        </authorList>
    </citation>
    <scope>NUCLEOTIDE SEQUENCE [LARGE SCALE GENOMIC DNA]</scope>
    <source>
        <strain evidence="2 3">YOKOZUNA-1</strain>
    </source>
</reference>
<dbReference type="FunFam" id="3.30.70.270:FF:000020">
    <property type="entry name" value="Transposon Tf2-6 polyprotein-like Protein"/>
    <property type="match status" value="1"/>
</dbReference>
<gene>
    <name evidence="2" type="primary">RvY_02321-1</name>
    <name evidence="2" type="synonym">RvY_02321.1</name>
    <name evidence="2" type="ORF">RvY_02321</name>
</gene>
<proteinExistence type="predicted"/>
<sequence>MAEEDKKKATFCTQDDVWGYNIQKVLKAFENAGQTIKPEKCKLAESSVIFLGHKLSEKGIEPDMDKLQAIKAMNPPTDFKGVQRFLGSCGFYRQFILSYAGKAEALNKLLKGEKNFVWSKDQQEAFNQLKQALISYPIPNGHNKREI</sequence>
<dbReference type="Proteomes" id="UP000186922">
    <property type="component" value="Unassembled WGS sequence"/>
</dbReference>
<dbReference type="InterPro" id="IPR043128">
    <property type="entry name" value="Rev_trsase/Diguanyl_cyclase"/>
</dbReference>